<proteinExistence type="predicted"/>
<gene>
    <name evidence="1" type="ORF">HCDG_00886</name>
</gene>
<accession>C6H2F4</accession>
<dbReference type="PANTHER" id="PTHR12984:SF3">
    <property type="entry name" value="N-TERMINAL KINASE-LIKE PROTEIN"/>
    <property type="match status" value="1"/>
</dbReference>
<evidence type="ECO:0000313" key="2">
    <source>
        <dbReference type="Proteomes" id="UP000002624"/>
    </source>
</evidence>
<dbReference type="Gene3D" id="3.30.200.20">
    <property type="entry name" value="Phosphorylase Kinase, domain 1"/>
    <property type="match status" value="1"/>
</dbReference>
<organism evidence="1 2">
    <name type="scientific">Ajellomyces capsulatus (strain H143)</name>
    <name type="common">Darling's disease fungus</name>
    <name type="synonym">Histoplasma capsulatum</name>
    <dbReference type="NCBI Taxonomy" id="544712"/>
    <lineage>
        <taxon>Eukaryota</taxon>
        <taxon>Fungi</taxon>
        <taxon>Dikarya</taxon>
        <taxon>Ascomycota</taxon>
        <taxon>Pezizomycotina</taxon>
        <taxon>Eurotiomycetes</taxon>
        <taxon>Eurotiomycetidae</taxon>
        <taxon>Onygenales</taxon>
        <taxon>Ajellomycetaceae</taxon>
        <taxon>Histoplasma</taxon>
    </lineage>
</organism>
<protein>
    <submittedName>
        <fullName evidence="1">Protein kinase</fullName>
    </submittedName>
</protein>
<dbReference type="GO" id="GO:0005737">
    <property type="term" value="C:cytoplasm"/>
    <property type="evidence" value="ECO:0007669"/>
    <property type="project" value="TreeGrafter"/>
</dbReference>
<evidence type="ECO:0000313" key="1">
    <source>
        <dbReference type="EMBL" id="EER45307.1"/>
    </source>
</evidence>
<dbReference type="VEuPathDB" id="FungiDB:HCDG_00886"/>
<name>C6H2F4_AJECH</name>
<dbReference type="Proteomes" id="UP000002624">
    <property type="component" value="Unassembled WGS sequence"/>
</dbReference>
<dbReference type="HOGENOM" id="CLU_104736_0_0_1"/>
<sequence>MDFLKSAVASAIAKGSSFPYSFGDRVDDNESIWTLHNGTKREDGSSCSIFTFDIAANKSRLPLAKNAIRKHRTLRHPGVIKVLETIEVGILLLVSRDIAVSFFHFHHRNKKS</sequence>
<dbReference type="AlphaFoldDB" id="C6H2F4"/>
<dbReference type="InterPro" id="IPR051177">
    <property type="entry name" value="CIK-Related_Protein"/>
</dbReference>
<dbReference type="STRING" id="544712.C6H2F4"/>
<dbReference type="GO" id="GO:0006409">
    <property type="term" value="P:tRNA export from nucleus"/>
    <property type="evidence" value="ECO:0007669"/>
    <property type="project" value="TreeGrafter"/>
</dbReference>
<dbReference type="GO" id="GO:0016301">
    <property type="term" value="F:kinase activity"/>
    <property type="evidence" value="ECO:0007669"/>
    <property type="project" value="UniProtKB-KW"/>
</dbReference>
<dbReference type="PANTHER" id="PTHR12984">
    <property type="entry name" value="SCY1-RELATED S/T PROTEIN KINASE-LIKE"/>
    <property type="match status" value="1"/>
</dbReference>
<keyword evidence="1" id="KW-0808">Transferase</keyword>
<dbReference type="EMBL" id="GG692419">
    <property type="protein sequence ID" value="EER45307.1"/>
    <property type="molecule type" value="Genomic_DNA"/>
</dbReference>
<keyword evidence="1" id="KW-0418">Kinase</keyword>
<reference evidence="2" key="1">
    <citation type="submission" date="2009-05" db="EMBL/GenBank/DDBJ databases">
        <title>The genome sequence of Ajellomyces capsulatus strain H143.</title>
        <authorList>
            <person name="Champion M."/>
            <person name="Cuomo C.A."/>
            <person name="Ma L.-J."/>
            <person name="Henn M.R."/>
            <person name="Sil A."/>
            <person name="Goldman B."/>
            <person name="Young S.K."/>
            <person name="Kodira C.D."/>
            <person name="Zeng Q."/>
            <person name="Koehrsen M."/>
            <person name="Alvarado L."/>
            <person name="Berlin A.M."/>
            <person name="Borenstein D."/>
            <person name="Chen Z."/>
            <person name="Engels R."/>
            <person name="Freedman E."/>
            <person name="Gellesch M."/>
            <person name="Goldberg J."/>
            <person name="Griggs A."/>
            <person name="Gujja S."/>
            <person name="Heiman D.I."/>
            <person name="Hepburn T.A."/>
            <person name="Howarth C."/>
            <person name="Jen D."/>
            <person name="Larson L."/>
            <person name="Lewis B."/>
            <person name="Mehta T."/>
            <person name="Park D."/>
            <person name="Pearson M."/>
            <person name="Roberts A."/>
            <person name="Saif S."/>
            <person name="Shea T.D."/>
            <person name="Shenoy N."/>
            <person name="Sisk P."/>
            <person name="Stolte C."/>
            <person name="Sykes S."/>
            <person name="Walk T."/>
            <person name="White J."/>
            <person name="Yandava C."/>
            <person name="Klein B."/>
            <person name="McEwen J.G."/>
            <person name="Puccia R."/>
            <person name="Goldman G.H."/>
            <person name="Felipe M.S."/>
            <person name="Nino-Vega G."/>
            <person name="San-Blas G."/>
            <person name="Taylor J.W."/>
            <person name="Mendoza L."/>
            <person name="Galagan J.E."/>
            <person name="Nusbaum C."/>
            <person name="Birren B.W."/>
        </authorList>
    </citation>
    <scope>NUCLEOTIDE SEQUENCE [LARGE SCALE GENOMIC DNA]</scope>
    <source>
        <strain evidence="2">H143</strain>
    </source>
</reference>